<dbReference type="Proteomes" id="UP000189703">
    <property type="component" value="Unplaced"/>
</dbReference>
<gene>
    <name evidence="2" type="primary">LOC104589900</name>
</gene>
<dbReference type="GO" id="GO:0006139">
    <property type="term" value="P:nucleobase-containing compound metabolic process"/>
    <property type="evidence" value="ECO:0007669"/>
    <property type="project" value="InterPro"/>
</dbReference>
<accession>A0A1U7Z3G3</accession>
<dbReference type="GO" id="GO:0005737">
    <property type="term" value="C:cytoplasm"/>
    <property type="evidence" value="ECO:0000318"/>
    <property type="project" value="GO_Central"/>
</dbReference>
<dbReference type="OMA" id="VQWTPSC"/>
<dbReference type="FunCoup" id="A0A1U7Z3G3">
    <property type="interactions" value="188"/>
</dbReference>
<name>A0A1U7Z3G3_NELNU</name>
<dbReference type="OrthoDB" id="10261556at2759"/>
<dbReference type="GO" id="GO:0005634">
    <property type="term" value="C:nucleus"/>
    <property type="evidence" value="ECO:0000318"/>
    <property type="project" value="GO_Central"/>
</dbReference>
<dbReference type="InterPro" id="IPR036397">
    <property type="entry name" value="RNaseH_sf"/>
</dbReference>
<dbReference type="KEGG" id="nnu:104589900"/>
<dbReference type="GeneID" id="104589900"/>
<dbReference type="PANTHER" id="PTHR13620">
    <property type="entry name" value="3-5 EXONUCLEASE"/>
    <property type="match status" value="1"/>
</dbReference>
<evidence type="ECO:0000313" key="1">
    <source>
        <dbReference type="Proteomes" id="UP000189703"/>
    </source>
</evidence>
<dbReference type="STRING" id="4432.A0A1U7Z3G3"/>
<dbReference type="Pfam" id="PF01612">
    <property type="entry name" value="DNA_pol_A_exo1"/>
    <property type="match status" value="1"/>
</dbReference>
<organism evidence="1 2">
    <name type="scientific">Nelumbo nucifera</name>
    <name type="common">Sacred lotus</name>
    <dbReference type="NCBI Taxonomy" id="4432"/>
    <lineage>
        <taxon>Eukaryota</taxon>
        <taxon>Viridiplantae</taxon>
        <taxon>Streptophyta</taxon>
        <taxon>Embryophyta</taxon>
        <taxon>Tracheophyta</taxon>
        <taxon>Spermatophyta</taxon>
        <taxon>Magnoliopsida</taxon>
        <taxon>Proteales</taxon>
        <taxon>Nelumbonaceae</taxon>
        <taxon>Nelumbo</taxon>
    </lineage>
</organism>
<dbReference type="RefSeq" id="XP_010246673.1">
    <property type="nucleotide sequence ID" value="XM_010248371.1"/>
</dbReference>
<dbReference type="GO" id="GO:0008408">
    <property type="term" value="F:3'-5' exonuclease activity"/>
    <property type="evidence" value="ECO:0000318"/>
    <property type="project" value="GO_Central"/>
</dbReference>
<dbReference type="SUPFAM" id="SSF53098">
    <property type="entry name" value="Ribonuclease H-like"/>
    <property type="match status" value="1"/>
</dbReference>
<dbReference type="PANTHER" id="PTHR13620:SF59">
    <property type="entry name" value="POLYNUCLEOTIDYL TRANSFERASE, RIBONUCLEASE H-LIKE SUPERFAMILY PROTEIN"/>
    <property type="match status" value="1"/>
</dbReference>
<dbReference type="Gene3D" id="3.30.420.10">
    <property type="entry name" value="Ribonuclease H-like superfamily/Ribonuclease H"/>
    <property type="match status" value="1"/>
</dbReference>
<protein>
    <submittedName>
        <fullName evidence="2">Uncharacterized protein LOC104589900</fullName>
    </submittedName>
</protein>
<keyword evidence="1" id="KW-1185">Reference proteome</keyword>
<dbReference type="CDD" id="cd06141">
    <property type="entry name" value="WRN_exo"/>
    <property type="match status" value="1"/>
</dbReference>
<sequence>MNNDNISIRHHRKASVKPHRAFTVNFFGNKIRTIVTTNFAVVKKWVYKIRYFYRARRDQLVIGLGVQWPVNDPSQSYTLQLCVGRHCLVLHLFYTRYVPRIFHRFLADGRNTFVGIWNYNDEIKLRKSQQKLLVSRLVDVRCVAAARMDMSLQASMETLAEAILGREGVNKHIEIATSDWGRGFLSKEQVLYACLDAFASSEIGKKLEAWDWTD</sequence>
<dbReference type="InterPro" id="IPR051132">
    <property type="entry name" value="3-5_Exonuclease_domain"/>
</dbReference>
<dbReference type="InterPro" id="IPR002562">
    <property type="entry name" value="3'-5'_exonuclease_dom"/>
</dbReference>
<dbReference type="InterPro" id="IPR012337">
    <property type="entry name" value="RNaseH-like_sf"/>
</dbReference>
<dbReference type="eggNOG" id="KOG4373">
    <property type="taxonomic scope" value="Eukaryota"/>
</dbReference>
<proteinExistence type="predicted"/>
<reference evidence="2" key="1">
    <citation type="submission" date="2025-08" db="UniProtKB">
        <authorList>
            <consortium name="RefSeq"/>
        </authorList>
    </citation>
    <scope>IDENTIFICATION</scope>
</reference>
<dbReference type="AlphaFoldDB" id="A0A1U7Z3G3"/>
<evidence type="ECO:0000313" key="2">
    <source>
        <dbReference type="RefSeq" id="XP_010246673.1"/>
    </source>
</evidence>
<dbReference type="GO" id="GO:0003676">
    <property type="term" value="F:nucleic acid binding"/>
    <property type="evidence" value="ECO:0007669"/>
    <property type="project" value="InterPro"/>
</dbReference>